<dbReference type="KEGG" id="obi:106876646"/>
<feature type="region of interest" description="Disordered" evidence="3">
    <location>
        <begin position="146"/>
        <end position="176"/>
    </location>
</feature>
<dbReference type="Pfam" id="PF02536">
    <property type="entry name" value="mTERF"/>
    <property type="match status" value="1"/>
</dbReference>
<dbReference type="InterPro" id="IPR003690">
    <property type="entry name" value="MTERF"/>
</dbReference>
<keyword evidence="2" id="KW-0809">Transit peptide</keyword>
<evidence type="ECO:0008006" key="5">
    <source>
        <dbReference type="Google" id="ProtNLM"/>
    </source>
</evidence>
<evidence type="ECO:0000313" key="4">
    <source>
        <dbReference type="EMBL" id="KOF76710.1"/>
    </source>
</evidence>
<dbReference type="AlphaFoldDB" id="A0A0L8GJK2"/>
<dbReference type="SMART" id="SM00733">
    <property type="entry name" value="Mterf"/>
    <property type="match status" value="6"/>
</dbReference>
<dbReference type="GO" id="GO:0005739">
    <property type="term" value="C:mitochondrion"/>
    <property type="evidence" value="ECO:0007669"/>
    <property type="project" value="TreeGrafter"/>
</dbReference>
<reference evidence="4" key="1">
    <citation type="submission" date="2015-07" db="EMBL/GenBank/DDBJ databases">
        <title>MeaNS - Measles Nucleotide Surveillance Program.</title>
        <authorList>
            <person name="Tran T."/>
            <person name="Druce J."/>
        </authorList>
    </citation>
    <scope>NUCLEOTIDE SEQUENCE</scope>
    <source>
        <strain evidence="4">UCB-OBI-ISO-001</strain>
        <tissue evidence="4">Gonad</tissue>
    </source>
</reference>
<dbReference type="STRING" id="37653.A0A0L8GJK2"/>
<evidence type="ECO:0000256" key="2">
    <source>
        <dbReference type="ARBA" id="ARBA00022946"/>
    </source>
</evidence>
<dbReference type="GO" id="GO:0003676">
    <property type="term" value="F:nucleic acid binding"/>
    <property type="evidence" value="ECO:0007669"/>
    <property type="project" value="InterPro"/>
</dbReference>
<evidence type="ECO:0000256" key="1">
    <source>
        <dbReference type="ARBA" id="ARBA00007692"/>
    </source>
</evidence>
<dbReference type="Gene3D" id="1.25.70.10">
    <property type="entry name" value="Transcription termination factor 3, mitochondrial"/>
    <property type="match status" value="1"/>
</dbReference>
<accession>A0A0L8GJK2</accession>
<dbReference type="PANTHER" id="PTHR13068:SF112">
    <property type="entry name" value="TRANSCRIPTION TERMINATION FACTOR 3, MITOCHONDRIAL"/>
    <property type="match status" value="1"/>
</dbReference>
<dbReference type="EMBL" id="KQ421718">
    <property type="protein sequence ID" value="KOF76710.1"/>
    <property type="molecule type" value="Genomic_DNA"/>
</dbReference>
<proteinExistence type="inferred from homology"/>
<dbReference type="InterPro" id="IPR038538">
    <property type="entry name" value="MTERF_sf"/>
</dbReference>
<dbReference type="GO" id="GO:0006390">
    <property type="term" value="P:mitochondrial transcription"/>
    <property type="evidence" value="ECO:0007669"/>
    <property type="project" value="TreeGrafter"/>
</dbReference>
<name>A0A0L8GJK2_OCTBM</name>
<dbReference type="PANTHER" id="PTHR13068">
    <property type="entry name" value="CGI-12 PROTEIN-RELATED"/>
    <property type="match status" value="1"/>
</dbReference>
<evidence type="ECO:0000256" key="3">
    <source>
        <dbReference type="SAM" id="MobiDB-lite"/>
    </source>
</evidence>
<organism evidence="4">
    <name type="scientific">Octopus bimaculoides</name>
    <name type="common">California two-spotted octopus</name>
    <dbReference type="NCBI Taxonomy" id="37653"/>
    <lineage>
        <taxon>Eukaryota</taxon>
        <taxon>Metazoa</taxon>
        <taxon>Spiralia</taxon>
        <taxon>Lophotrochozoa</taxon>
        <taxon>Mollusca</taxon>
        <taxon>Cephalopoda</taxon>
        <taxon>Coleoidea</taxon>
        <taxon>Octopodiformes</taxon>
        <taxon>Octopoda</taxon>
        <taxon>Incirrata</taxon>
        <taxon>Octopodidae</taxon>
        <taxon>Octopus</taxon>
    </lineage>
</organism>
<protein>
    <recommendedName>
        <fullName evidence="5">Transcription termination factor 3, mitochondrial</fullName>
    </recommendedName>
</protein>
<gene>
    <name evidence="4" type="ORF">OCBIM_22033011mg</name>
</gene>
<dbReference type="GO" id="GO:0061668">
    <property type="term" value="P:mitochondrial ribosome assembly"/>
    <property type="evidence" value="ECO:0007669"/>
    <property type="project" value="TreeGrafter"/>
</dbReference>
<comment type="similarity">
    <text evidence="1">Belongs to the mTERF family.</text>
</comment>
<sequence>MLLKPFLQTFRQHQTLLLSSLQHVRRKECLSLVCHYCHQKTAEVNTGKYENSNPVEDENSNQLSSNNYEYFKSFIETAAEKKLLKNFPHSGTLISDKGHFPDGKQSSTLAATEIDEQKNLSKTTDFFEKQRNVLEPTEKSILHQKETTVEQYPNDSSIYKESDTEQPPDAKLPSVTKPSTVYRPMFIREEPVYNLAFYVKESKTLQRLVQLGVDLSHVEKVKGASDHILKQDFDSNIQPYLNFLMSNGVSEKDLGNCITKNPLLFQIDVNSLESNISYLQSKNFPLDGIGRIITLAPRFLLMSVSAIDGKLGFYQSFFKLTGNQIREVICRLPKLITYDIKAIKAIHFEMKEFLGFTNSDLQKIFLLVPKVYFSNKYLLTNKFEYLHHEMGLNHVQLVQWPQIFRTRLFKIKERHQFLKYLKRNQYDPCKENYVSLKALVTQTDKEFCTTIAKSSTAEFNQFLKTL</sequence>
<dbReference type="OrthoDB" id="637682at2759"/>